<dbReference type="Proteomes" id="UP000648908">
    <property type="component" value="Unassembled WGS sequence"/>
</dbReference>
<dbReference type="AlphaFoldDB" id="A0A8K0VAU6"/>
<dbReference type="InterPro" id="IPR038666">
    <property type="entry name" value="SSP1_head-tail_sf"/>
</dbReference>
<dbReference type="RefSeq" id="WP_202689266.1">
    <property type="nucleotide sequence ID" value="NZ_JAESVN010000005.1"/>
</dbReference>
<accession>A0A8K0VAU6</accession>
<keyword evidence="2" id="KW-1185">Reference proteome</keyword>
<evidence type="ECO:0000313" key="2">
    <source>
        <dbReference type="Proteomes" id="UP000648908"/>
    </source>
</evidence>
<sequence length="112" mass="12383">MSGIRLNRALLLERPLRSDDGMGGHVVTWQAVGQVWAEIRPGAGRELGGEDLLLSSVPHRITLRAAPPGAASRPVPGQRFREGTRLFDILAVTERDPEGRYLQCFTREEVPK</sequence>
<organism evidence="1 2">
    <name type="scientific">Szabonella alba</name>
    <dbReference type="NCBI Taxonomy" id="2804194"/>
    <lineage>
        <taxon>Bacteria</taxon>
        <taxon>Pseudomonadati</taxon>
        <taxon>Pseudomonadota</taxon>
        <taxon>Alphaproteobacteria</taxon>
        <taxon>Rhodobacterales</taxon>
        <taxon>Paracoccaceae</taxon>
        <taxon>Szabonella</taxon>
    </lineage>
</organism>
<evidence type="ECO:0000313" key="1">
    <source>
        <dbReference type="EMBL" id="MBL4918281.1"/>
    </source>
</evidence>
<name>A0A8K0VAU6_9RHOB</name>
<gene>
    <name evidence="1" type="ORF">JL811_13710</name>
</gene>
<proteinExistence type="predicted"/>
<comment type="caution">
    <text evidence="1">The sequence shown here is derived from an EMBL/GenBank/DDBJ whole genome shotgun (WGS) entry which is preliminary data.</text>
</comment>
<dbReference type="Pfam" id="PF05521">
    <property type="entry name" value="Phage_HCP"/>
    <property type="match status" value="1"/>
</dbReference>
<reference evidence="1" key="1">
    <citation type="submission" date="2021-01" db="EMBL/GenBank/DDBJ databases">
        <title>Tabrizicola alba sp. nov. a motile alkaliphilic bacterium isolated from a soda lake.</title>
        <authorList>
            <person name="Szuroczki S."/>
            <person name="Abbaszade G."/>
            <person name="Schumann P."/>
            <person name="Toth E."/>
        </authorList>
    </citation>
    <scope>NUCLEOTIDE SEQUENCE</scope>
    <source>
        <strain evidence="1">DMG-N-6</strain>
    </source>
</reference>
<protein>
    <submittedName>
        <fullName evidence="1">Head-tail adaptor protein</fullName>
    </submittedName>
</protein>
<dbReference type="EMBL" id="JAESVN010000005">
    <property type="protein sequence ID" value="MBL4918281.1"/>
    <property type="molecule type" value="Genomic_DNA"/>
</dbReference>
<dbReference type="InterPro" id="IPR008767">
    <property type="entry name" value="Phage_SPP1_head-tail_adaptor"/>
</dbReference>
<dbReference type="Gene3D" id="2.40.10.270">
    <property type="entry name" value="Bacteriophage SPP1 head-tail adaptor protein"/>
    <property type="match status" value="1"/>
</dbReference>